<protein>
    <submittedName>
        <fullName evidence="1">Uncharacterized protein</fullName>
    </submittedName>
</protein>
<gene>
    <name evidence="1" type="ORF">HMPREF1576_00476</name>
</gene>
<dbReference type="EMBL" id="ATJO01000032">
    <property type="protein sequence ID" value="EPI51030.1"/>
    <property type="molecule type" value="Genomic_DNA"/>
</dbReference>
<dbReference type="AlphaFoldDB" id="S4I911"/>
<dbReference type="Proteomes" id="UP000014601">
    <property type="component" value="Unassembled WGS sequence"/>
</dbReference>
<sequence>MKISLQRLSIIIMILINSQVDTPIKQKRWQLKATSVDYLIIDYLIIIYIFS</sequence>
<organism evidence="1 2">
    <name type="scientific">Gardnerella pickettii JCP7719</name>
    <dbReference type="NCBI Taxonomy" id="1261061"/>
    <lineage>
        <taxon>Bacteria</taxon>
        <taxon>Bacillati</taxon>
        <taxon>Actinomycetota</taxon>
        <taxon>Actinomycetes</taxon>
        <taxon>Bifidobacteriales</taxon>
        <taxon>Bifidobacteriaceae</taxon>
        <taxon>Gardnerella</taxon>
        <taxon>Gardnerella pickettii</taxon>
    </lineage>
</organism>
<reference evidence="1 2" key="1">
    <citation type="submission" date="2013-06" db="EMBL/GenBank/DDBJ databases">
        <authorList>
            <person name="Weinstock G."/>
            <person name="Sodergren E."/>
            <person name="Lobos E.A."/>
            <person name="Fulton L."/>
            <person name="Fulton R."/>
            <person name="Courtney L."/>
            <person name="Fronick C."/>
            <person name="O'Laughlin M."/>
            <person name="Godfrey J."/>
            <person name="Wilson R.M."/>
            <person name="Miner T."/>
            <person name="Farmer C."/>
            <person name="Delehaunty K."/>
            <person name="Cordes M."/>
            <person name="Minx P."/>
            <person name="Tomlinson C."/>
            <person name="Chen J."/>
            <person name="Wollam A."/>
            <person name="Pepin K.H."/>
            <person name="Bhonagiri V."/>
            <person name="Zhang X."/>
            <person name="Warren W."/>
            <person name="Mitreva M."/>
            <person name="Mardis E.R."/>
            <person name="Wilson R.K."/>
        </authorList>
    </citation>
    <scope>NUCLEOTIDE SEQUENCE [LARGE SCALE GENOMIC DNA]</scope>
    <source>
        <strain evidence="1 2">JCP7719</strain>
    </source>
</reference>
<proteinExistence type="predicted"/>
<comment type="caution">
    <text evidence="1">The sequence shown here is derived from an EMBL/GenBank/DDBJ whole genome shotgun (WGS) entry which is preliminary data.</text>
</comment>
<evidence type="ECO:0000313" key="2">
    <source>
        <dbReference type="Proteomes" id="UP000014601"/>
    </source>
</evidence>
<dbReference type="HOGENOM" id="CLU_3099217_0_0_11"/>
<evidence type="ECO:0000313" key="1">
    <source>
        <dbReference type="EMBL" id="EPI51030.1"/>
    </source>
</evidence>
<name>S4I911_9BIFI</name>
<accession>S4I911</accession>